<evidence type="ECO:0000313" key="13">
    <source>
        <dbReference type="EMBL" id="JAF98437.1"/>
    </source>
</evidence>
<keyword evidence="7" id="KW-0804">Transcription</keyword>
<protein>
    <submittedName>
        <fullName evidence="13">RE1-silencing transcription factor</fullName>
    </submittedName>
</protein>
<evidence type="ECO:0000256" key="5">
    <source>
        <dbReference type="ARBA" id="ARBA00023015"/>
    </source>
</evidence>
<keyword evidence="2" id="KW-0677">Repeat</keyword>
<dbReference type="PROSITE" id="PS50157">
    <property type="entry name" value="ZINC_FINGER_C2H2_2"/>
    <property type="match status" value="1"/>
</dbReference>
<name>A0A0A9VW42_LYGHE</name>
<reference evidence="13" key="2">
    <citation type="submission" date="2014-07" db="EMBL/GenBank/DDBJ databases">
        <authorList>
            <person name="Hull J."/>
        </authorList>
    </citation>
    <scope>NUCLEOTIDE SEQUENCE</scope>
</reference>
<feature type="domain" description="C2H2-type" evidence="12">
    <location>
        <begin position="130"/>
        <end position="157"/>
    </location>
</feature>
<feature type="non-terminal residue" evidence="13">
    <location>
        <position position="162"/>
    </location>
</feature>
<feature type="chain" id="PRO_5002051757" evidence="11">
    <location>
        <begin position="17"/>
        <end position="162"/>
    </location>
</feature>
<dbReference type="EMBL" id="GBHO01045166">
    <property type="protein sequence ID" value="JAF98437.1"/>
    <property type="molecule type" value="Transcribed_RNA"/>
</dbReference>
<sequence>MVVLLLLLTRKQLLCAVCVVMAGERVIEQQMIKQELESEEEMKIEEDRTIKQELSDEEIESAKKTVIGGDLMVKPELMISDEPEDDSSTLQETIPAEEGLKQPSGEMEEYIAGLCKLESRQKSDNIDKPYACGLCDYRTTQLGNLKCHMRTHTWEKPFACDL</sequence>
<evidence type="ECO:0000256" key="1">
    <source>
        <dbReference type="ARBA" id="ARBA00022723"/>
    </source>
</evidence>
<proteinExistence type="predicted"/>
<dbReference type="Gene3D" id="3.30.160.60">
    <property type="entry name" value="Classic Zinc Finger"/>
    <property type="match status" value="1"/>
</dbReference>
<dbReference type="GO" id="GO:0003677">
    <property type="term" value="F:DNA binding"/>
    <property type="evidence" value="ECO:0007669"/>
    <property type="project" value="UniProtKB-KW"/>
</dbReference>
<evidence type="ECO:0000256" key="11">
    <source>
        <dbReference type="SAM" id="SignalP"/>
    </source>
</evidence>
<evidence type="ECO:0000256" key="7">
    <source>
        <dbReference type="ARBA" id="ARBA00023163"/>
    </source>
</evidence>
<evidence type="ECO:0000256" key="9">
    <source>
        <dbReference type="PROSITE-ProRule" id="PRU00042"/>
    </source>
</evidence>
<feature type="region of interest" description="Disordered" evidence="10">
    <location>
        <begin position="81"/>
        <end position="103"/>
    </location>
</feature>
<evidence type="ECO:0000256" key="4">
    <source>
        <dbReference type="ARBA" id="ARBA00022833"/>
    </source>
</evidence>
<dbReference type="InterPro" id="IPR013087">
    <property type="entry name" value="Znf_C2H2_type"/>
</dbReference>
<keyword evidence="4" id="KW-0862">Zinc</keyword>
<keyword evidence="1" id="KW-0479">Metal-binding</keyword>
<evidence type="ECO:0000259" key="12">
    <source>
        <dbReference type="PROSITE" id="PS50157"/>
    </source>
</evidence>
<organism evidence="13">
    <name type="scientific">Lygus hesperus</name>
    <name type="common">Western plant bug</name>
    <dbReference type="NCBI Taxonomy" id="30085"/>
    <lineage>
        <taxon>Eukaryota</taxon>
        <taxon>Metazoa</taxon>
        <taxon>Ecdysozoa</taxon>
        <taxon>Arthropoda</taxon>
        <taxon>Hexapoda</taxon>
        <taxon>Insecta</taxon>
        <taxon>Pterygota</taxon>
        <taxon>Neoptera</taxon>
        <taxon>Paraneoptera</taxon>
        <taxon>Hemiptera</taxon>
        <taxon>Heteroptera</taxon>
        <taxon>Panheteroptera</taxon>
        <taxon>Cimicomorpha</taxon>
        <taxon>Miridae</taxon>
        <taxon>Mirini</taxon>
        <taxon>Lygus</taxon>
    </lineage>
</organism>
<dbReference type="GO" id="GO:0008270">
    <property type="term" value="F:zinc ion binding"/>
    <property type="evidence" value="ECO:0007669"/>
    <property type="project" value="UniProtKB-KW"/>
</dbReference>
<keyword evidence="5" id="KW-0805">Transcription regulation</keyword>
<reference evidence="13" key="1">
    <citation type="journal article" date="2014" name="PLoS ONE">
        <title>Transcriptome-Based Identification of ABC Transporters in the Western Tarnished Plant Bug Lygus hesperus.</title>
        <authorList>
            <person name="Hull J.J."/>
            <person name="Chaney K."/>
            <person name="Geib S.M."/>
            <person name="Fabrick J.A."/>
            <person name="Brent C.S."/>
            <person name="Walsh D."/>
            <person name="Lavine L.C."/>
        </authorList>
    </citation>
    <scope>NUCLEOTIDE SEQUENCE</scope>
</reference>
<evidence type="ECO:0000256" key="2">
    <source>
        <dbReference type="ARBA" id="ARBA00022737"/>
    </source>
</evidence>
<evidence type="ECO:0000256" key="8">
    <source>
        <dbReference type="ARBA" id="ARBA00023242"/>
    </source>
</evidence>
<accession>A0A0A9VW42</accession>
<keyword evidence="8" id="KW-0539">Nucleus</keyword>
<dbReference type="FunFam" id="3.30.160.60:FF:001485">
    <property type="entry name" value="Krueppel-related zinc finger protein"/>
    <property type="match status" value="1"/>
</dbReference>
<dbReference type="AlphaFoldDB" id="A0A0A9VW42"/>
<evidence type="ECO:0000256" key="10">
    <source>
        <dbReference type="SAM" id="MobiDB-lite"/>
    </source>
</evidence>
<feature type="signal peptide" evidence="11">
    <location>
        <begin position="1"/>
        <end position="16"/>
    </location>
</feature>
<dbReference type="InterPro" id="IPR036236">
    <property type="entry name" value="Znf_C2H2_sf"/>
</dbReference>
<dbReference type="SUPFAM" id="SSF57667">
    <property type="entry name" value="beta-beta-alpha zinc fingers"/>
    <property type="match status" value="1"/>
</dbReference>
<gene>
    <name evidence="13" type="primary">REST_10</name>
    <name evidence="13" type="ORF">CM83_3100</name>
</gene>
<keyword evidence="3 9" id="KW-0863">Zinc-finger</keyword>
<keyword evidence="11" id="KW-0732">Signal</keyword>
<evidence type="ECO:0000256" key="3">
    <source>
        <dbReference type="ARBA" id="ARBA00022771"/>
    </source>
</evidence>
<evidence type="ECO:0000256" key="6">
    <source>
        <dbReference type="ARBA" id="ARBA00023125"/>
    </source>
</evidence>
<keyword evidence="6" id="KW-0238">DNA-binding</keyword>